<evidence type="ECO:0000313" key="2">
    <source>
        <dbReference type="EMBL" id="VVD01557.1"/>
    </source>
</evidence>
<organism evidence="2 3">
    <name type="scientific">Leptidea sinapis</name>
    <dbReference type="NCBI Taxonomy" id="189913"/>
    <lineage>
        <taxon>Eukaryota</taxon>
        <taxon>Metazoa</taxon>
        <taxon>Ecdysozoa</taxon>
        <taxon>Arthropoda</taxon>
        <taxon>Hexapoda</taxon>
        <taxon>Insecta</taxon>
        <taxon>Pterygota</taxon>
        <taxon>Neoptera</taxon>
        <taxon>Endopterygota</taxon>
        <taxon>Lepidoptera</taxon>
        <taxon>Glossata</taxon>
        <taxon>Ditrysia</taxon>
        <taxon>Papilionoidea</taxon>
        <taxon>Pieridae</taxon>
        <taxon>Dismorphiinae</taxon>
        <taxon>Leptidea</taxon>
    </lineage>
</organism>
<protein>
    <submittedName>
        <fullName evidence="2">Uncharacterized protein</fullName>
    </submittedName>
</protein>
<evidence type="ECO:0000256" key="1">
    <source>
        <dbReference type="SAM" id="MobiDB-lite"/>
    </source>
</evidence>
<feature type="region of interest" description="Disordered" evidence="1">
    <location>
        <begin position="1"/>
        <end position="40"/>
    </location>
</feature>
<keyword evidence="3" id="KW-1185">Reference proteome</keyword>
<sequence>MSKDIDDVMSSGEIRVLDSPDSANYHRRRGRPAGKNRAPLSVSSNADILATAIRVLQSAEHRQPSDEIMELRRTNAIN</sequence>
<dbReference type="EMBL" id="FZQP02005443">
    <property type="protein sequence ID" value="VVD01557.1"/>
    <property type="molecule type" value="Genomic_DNA"/>
</dbReference>
<reference evidence="2 3" key="1">
    <citation type="submission" date="2017-07" db="EMBL/GenBank/DDBJ databases">
        <authorList>
            <person name="Talla V."/>
            <person name="Backstrom N."/>
        </authorList>
    </citation>
    <scope>NUCLEOTIDE SEQUENCE [LARGE SCALE GENOMIC DNA]</scope>
</reference>
<feature type="compositionally biased region" description="Basic residues" evidence="1">
    <location>
        <begin position="25"/>
        <end position="34"/>
    </location>
</feature>
<name>A0A5E4QU69_9NEOP</name>
<dbReference type="AlphaFoldDB" id="A0A5E4QU69"/>
<gene>
    <name evidence="2" type="ORF">LSINAPIS_LOCUS11948</name>
</gene>
<proteinExistence type="predicted"/>
<dbReference type="Proteomes" id="UP000324832">
    <property type="component" value="Unassembled WGS sequence"/>
</dbReference>
<evidence type="ECO:0000313" key="3">
    <source>
        <dbReference type="Proteomes" id="UP000324832"/>
    </source>
</evidence>
<accession>A0A5E4QU69</accession>